<dbReference type="STRING" id="1499967.U27_06687"/>
<dbReference type="EMBL" id="DF820470">
    <property type="protein sequence ID" value="GAK59702.1"/>
    <property type="molecule type" value="Genomic_DNA"/>
</dbReference>
<dbReference type="AlphaFoldDB" id="A0A081C547"/>
<keyword evidence="2" id="KW-1185">Reference proteome</keyword>
<proteinExistence type="predicted"/>
<reference evidence="1" key="1">
    <citation type="journal article" date="2015" name="PeerJ">
        <title>First genomic representation of candidate bacterial phylum KSB3 points to enhanced environmental sensing as a trigger of wastewater bulking.</title>
        <authorList>
            <person name="Sekiguchi Y."/>
            <person name="Ohashi A."/>
            <person name="Parks D.H."/>
            <person name="Yamauchi T."/>
            <person name="Tyson G.W."/>
            <person name="Hugenholtz P."/>
        </authorList>
    </citation>
    <scope>NUCLEOTIDE SEQUENCE [LARGE SCALE GENOMIC DNA]</scope>
</reference>
<gene>
    <name evidence="1" type="ORF">U27_06687</name>
</gene>
<evidence type="ECO:0000313" key="2">
    <source>
        <dbReference type="Proteomes" id="UP000030661"/>
    </source>
</evidence>
<accession>A0A081C547</accession>
<name>A0A081C547_VECG1</name>
<dbReference type="Proteomes" id="UP000030661">
    <property type="component" value="Unassembled WGS sequence"/>
</dbReference>
<evidence type="ECO:0000313" key="1">
    <source>
        <dbReference type="EMBL" id="GAK59702.1"/>
    </source>
</evidence>
<dbReference type="eggNOG" id="ENOG5033NE0">
    <property type="taxonomic scope" value="Bacteria"/>
</dbReference>
<dbReference type="HOGENOM" id="CLU_198080_0_0_0"/>
<organism evidence="1">
    <name type="scientific">Vecturithrix granuli</name>
    <dbReference type="NCBI Taxonomy" id="1499967"/>
    <lineage>
        <taxon>Bacteria</taxon>
        <taxon>Candidatus Moduliflexota</taxon>
        <taxon>Candidatus Vecturitrichia</taxon>
        <taxon>Candidatus Vecturitrichales</taxon>
        <taxon>Candidatus Vecturitrichaceae</taxon>
        <taxon>Candidatus Vecturithrix</taxon>
    </lineage>
</organism>
<protein>
    <submittedName>
        <fullName evidence="1">Hypothetical cytosolic protein</fullName>
    </submittedName>
</protein>
<sequence length="77" mass="8963">MMNPYNPFNSQAQGQAQYKDFTATQLFCPKCRQATPVRERLLLVLPDGDLYEYRCVYCGTPLGEKRVKEQPQMPIIY</sequence>